<dbReference type="Pfam" id="PF04480">
    <property type="entry name" value="DUF559"/>
    <property type="match status" value="1"/>
</dbReference>
<evidence type="ECO:0000313" key="3">
    <source>
        <dbReference type="EMBL" id="MFC7605045.1"/>
    </source>
</evidence>
<dbReference type="Gene3D" id="3.40.960.10">
    <property type="entry name" value="VSR Endonuclease"/>
    <property type="match status" value="1"/>
</dbReference>
<feature type="compositionally biased region" description="Gly residues" evidence="1">
    <location>
        <begin position="343"/>
        <end position="352"/>
    </location>
</feature>
<dbReference type="Proteomes" id="UP001596514">
    <property type="component" value="Unassembled WGS sequence"/>
</dbReference>
<protein>
    <submittedName>
        <fullName evidence="3">Endonuclease domain-containing protein</fullName>
    </submittedName>
</protein>
<keyword evidence="4" id="KW-1185">Reference proteome</keyword>
<reference evidence="4" key="1">
    <citation type="journal article" date="2019" name="Int. J. Syst. Evol. Microbiol.">
        <title>The Global Catalogue of Microorganisms (GCM) 10K type strain sequencing project: providing services to taxonomists for standard genome sequencing and annotation.</title>
        <authorList>
            <consortium name="The Broad Institute Genomics Platform"/>
            <consortium name="The Broad Institute Genome Sequencing Center for Infectious Disease"/>
            <person name="Wu L."/>
            <person name="Ma J."/>
        </authorList>
    </citation>
    <scope>NUCLEOTIDE SEQUENCE [LARGE SCALE GENOMIC DNA]</scope>
    <source>
        <strain evidence="4">JCM 10083</strain>
    </source>
</reference>
<proteinExistence type="predicted"/>
<comment type="caution">
    <text evidence="3">The sequence shown here is derived from an EMBL/GenBank/DDBJ whole genome shotgun (WGS) entry which is preliminary data.</text>
</comment>
<dbReference type="RefSeq" id="WP_343962393.1">
    <property type="nucleotide sequence ID" value="NZ_BAAAGK010000007.1"/>
</dbReference>
<accession>A0ABW2TAK8</accession>
<organism evidence="3 4">
    <name type="scientific">Streptosporangium amethystogenes subsp. fukuiense</name>
    <dbReference type="NCBI Taxonomy" id="698418"/>
    <lineage>
        <taxon>Bacteria</taxon>
        <taxon>Bacillati</taxon>
        <taxon>Actinomycetota</taxon>
        <taxon>Actinomycetes</taxon>
        <taxon>Streptosporangiales</taxon>
        <taxon>Streptosporangiaceae</taxon>
        <taxon>Streptosporangium</taxon>
    </lineage>
</organism>
<dbReference type="GO" id="GO:0004519">
    <property type="term" value="F:endonuclease activity"/>
    <property type="evidence" value="ECO:0007669"/>
    <property type="project" value="UniProtKB-KW"/>
</dbReference>
<evidence type="ECO:0000313" key="4">
    <source>
        <dbReference type="Proteomes" id="UP001596514"/>
    </source>
</evidence>
<evidence type="ECO:0000256" key="1">
    <source>
        <dbReference type="SAM" id="MobiDB-lite"/>
    </source>
</evidence>
<gene>
    <name evidence="3" type="ORF">ACFQVD_33550</name>
</gene>
<evidence type="ECO:0000259" key="2">
    <source>
        <dbReference type="Pfam" id="PF04480"/>
    </source>
</evidence>
<dbReference type="SUPFAM" id="SSF52980">
    <property type="entry name" value="Restriction endonuclease-like"/>
    <property type="match status" value="1"/>
</dbReference>
<name>A0ABW2TAK8_9ACTN</name>
<keyword evidence="3" id="KW-0255">Endonuclease</keyword>
<dbReference type="PANTHER" id="PTHR38590">
    <property type="entry name" value="BLL0828 PROTEIN"/>
    <property type="match status" value="1"/>
</dbReference>
<dbReference type="InterPro" id="IPR047216">
    <property type="entry name" value="Endonuclease_DUF559_bact"/>
</dbReference>
<dbReference type="InterPro" id="IPR011335">
    <property type="entry name" value="Restrct_endonuc-II-like"/>
</dbReference>
<sequence>MAQSWAELPTCRVVWACGVSSAVVMSRTGALPEGSPAIFSYLAGGGRTVAETVADVLHELERNVVDLFPAWLPGAEGIDGPGGAAVPAVRELARRAASGHRHLAPFLMDLAARSLTGAVPRGHPGMTEVRAAGLALAFAASLGRPRTSILVQVPEGLSAAEEETLVAAGEWLVQRGGLGVWLTGAALVTVDRIQTVTVRSEPLRHVSVSSATAGLPHPFSPVESALERALSSHGWAAGRAWNQTYQPHPLVNPIRVDLCWPDERCVVELDGPEHRRPGRLADDLARDARLGRDGYAVLRFTNERVMADMPAVLRELKQFLQTHRTREGQGYAGNRTHTLRDSGAGGVDGRGE</sequence>
<feature type="domain" description="DUF559" evidence="2">
    <location>
        <begin position="256"/>
        <end position="320"/>
    </location>
</feature>
<keyword evidence="3" id="KW-0378">Hydrolase</keyword>
<keyword evidence="3" id="KW-0540">Nuclease</keyword>
<dbReference type="PANTHER" id="PTHR38590:SF1">
    <property type="entry name" value="BLL0828 PROTEIN"/>
    <property type="match status" value="1"/>
</dbReference>
<feature type="region of interest" description="Disordered" evidence="1">
    <location>
        <begin position="326"/>
        <end position="352"/>
    </location>
</feature>
<dbReference type="EMBL" id="JBHTEE010000001">
    <property type="protein sequence ID" value="MFC7605045.1"/>
    <property type="molecule type" value="Genomic_DNA"/>
</dbReference>
<dbReference type="InterPro" id="IPR007569">
    <property type="entry name" value="DUF559"/>
</dbReference>